<comment type="caution">
    <text evidence="3">The sequence shown here is derived from an EMBL/GenBank/DDBJ whole genome shotgun (WGS) entry which is preliminary data.</text>
</comment>
<dbReference type="PANTHER" id="PTHR37539">
    <property type="entry name" value="SECRETED PROTEIN-RELATED"/>
    <property type="match status" value="1"/>
</dbReference>
<sequence length="455" mass="50940">MELIDVAKRALPDTAAGHPYNYYWRADTPLRPPPPRLVEASIWDYNRDRLYRPRLAHLENPHELPIVRLLADHEWQGDELMDAWVAEARTIGNGPARLMFTQALDHGIDTVENPPAALTRLFAEGLDARPAWFDPKAFERGRQLWCDCSYLSRSGMAVLDLMGTFVGAEVSTAVGETGRLVRDPYRRNLETFEFFLEVSKPGGMRRFGKGFTTTTRVRLMHAQVRARLSRSWSRDRYAEHGNPISTALTATAGITIGLLPMLLDDHYGRRKTERQMTDVLHYWTYINYVLGVAPELLTLDLTEALAMSDYSTGHAGGPTAWTEQMARAAADNIAGARGKRGTLVRAVTVPTLGAVATFSGDVLVRELTRNTSYADVRLQPWKSLFEVALRANVRTRAATDRLPGKSVRRRAVCRLGDTTSLAAVQLGRHLAKENRVPMTNYSGHDSEEPQRCPMA</sequence>
<proteinExistence type="predicted"/>
<dbReference type="EMBL" id="MVHS01000011">
    <property type="protein sequence ID" value="ORA71782.1"/>
    <property type="molecule type" value="Genomic_DNA"/>
</dbReference>
<feature type="compositionally biased region" description="Basic and acidic residues" evidence="1">
    <location>
        <begin position="444"/>
        <end position="455"/>
    </location>
</feature>
<keyword evidence="4" id="KW-1185">Reference proteome</keyword>
<evidence type="ECO:0000313" key="4">
    <source>
        <dbReference type="Proteomes" id="UP000192801"/>
    </source>
</evidence>
<dbReference type="OrthoDB" id="7614910at2"/>
<protein>
    <recommendedName>
        <fullName evidence="2">ER-bound oxygenase mpaB/mpaB'/Rubber oxygenase catalytic domain-containing protein</fullName>
    </recommendedName>
</protein>
<name>A0A1X0DHV8_9MYCO</name>
<dbReference type="PANTHER" id="PTHR37539:SF1">
    <property type="entry name" value="ER-BOUND OXYGENASE MPAB_MPAB'_RUBBER OXYGENASE CATALYTIC DOMAIN-CONTAINING PROTEIN"/>
    <property type="match status" value="1"/>
</dbReference>
<gene>
    <name evidence="3" type="ORF">BST26_06935</name>
</gene>
<dbReference type="Pfam" id="PF09995">
    <property type="entry name" value="MPAB_Lcp_cat"/>
    <property type="match status" value="1"/>
</dbReference>
<evidence type="ECO:0000259" key="2">
    <source>
        <dbReference type="Pfam" id="PF09995"/>
    </source>
</evidence>
<evidence type="ECO:0000256" key="1">
    <source>
        <dbReference type="SAM" id="MobiDB-lite"/>
    </source>
</evidence>
<feature type="domain" description="ER-bound oxygenase mpaB/mpaB'/Rubber oxygenase catalytic" evidence="2">
    <location>
        <begin position="167"/>
        <end position="353"/>
    </location>
</feature>
<reference evidence="3 4" key="1">
    <citation type="submission" date="2016-12" db="EMBL/GenBank/DDBJ databases">
        <title>The new phylogeny of genus Mycobacterium.</title>
        <authorList>
            <person name="Tortoli E."/>
            <person name="Trovato A."/>
            <person name="Cirillo D.M."/>
        </authorList>
    </citation>
    <scope>NUCLEOTIDE SEQUENCE [LARGE SCALE GENOMIC DNA]</scope>
    <source>
        <strain evidence="3 4">DSM 45130</strain>
    </source>
</reference>
<evidence type="ECO:0000313" key="3">
    <source>
        <dbReference type="EMBL" id="ORA71782.1"/>
    </source>
</evidence>
<accession>A0A1X0DHV8</accession>
<feature type="region of interest" description="Disordered" evidence="1">
    <location>
        <begin position="435"/>
        <end position="455"/>
    </location>
</feature>
<dbReference type="Proteomes" id="UP000192801">
    <property type="component" value="Unassembled WGS sequence"/>
</dbReference>
<dbReference type="InterPro" id="IPR037473">
    <property type="entry name" value="Lcp-like"/>
</dbReference>
<dbReference type="STRING" id="444597.BST26_06935"/>
<dbReference type="InterPro" id="IPR018713">
    <property type="entry name" value="MPAB/Lcp_cat_dom"/>
</dbReference>
<dbReference type="RefSeq" id="WP_083030037.1">
    <property type="nucleotide sequence ID" value="NZ_AP022618.1"/>
</dbReference>
<organism evidence="3 4">
    <name type="scientific">Mycolicibacterium insubricum</name>
    <dbReference type="NCBI Taxonomy" id="444597"/>
    <lineage>
        <taxon>Bacteria</taxon>
        <taxon>Bacillati</taxon>
        <taxon>Actinomycetota</taxon>
        <taxon>Actinomycetes</taxon>
        <taxon>Mycobacteriales</taxon>
        <taxon>Mycobacteriaceae</taxon>
        <taxon>Mycolicibacterium</taxon>
    </lineage>
</organism>
<dbReference type="AlphaFoldDB" id="A0A1X0DHV8"/>